<evidence type="ECO:0000313" key="4">
    <source>
        <dbReference type="EMBL" id="OJJ25744.1"/>
    </source>
</evidence>
<gene>
    <name evidence="4" type="ORF">BI308_09475</name>
</gene>
<dbReference type="InterPro" id="IPR025723">
    <property type="entry name" value="ArsA/GET3_ATPase-like"/>
</dbReference>
<feature type="domain" description="ArsA/GET3 Anion-transporting ATPase-like" evidence="2">
    <location>
        <begin position="4"/>
        <end position="262"/>
    </location>
</feature>
<dbReference type="PANTHER" id="PTHR43868">
    <property type="entry name" value="OS02G0711200 PROTEIN"/>
    <property type="match status" value="1"/>
</dbReference>
<comment type="caution">
    <text evidence="4">The sequence shown here is derived from an EMBL/GenBank/DDBJ whole genome shotgun (WGS) entry which is preliminary data.</text>
</comment>
<feature type="domain" description="ArsA HSP20-like" evidence="3">
    <location>
        <begin position="331"/>
        <end position="389"/>
    </location>
</feature>
<dbReference type="EMBL" id="MLAW01000013">
    <property type="protein sequence ID" value="OJJ25744.1"/>
    <property type="molecule type" value="Genomic_DNA"/>
</dbReference>
<dbReference type="STRING" id="1925591.BI308_09475"/>
<name>A0A1L9QSU9_9CYAN</name>
<dbReference type="PANTHER" id="PTHR43868:SF1">
    <property type="entry name" value="P-LOOP CONTAINING NUCLEOSIDE TRIPHOSPHATE HYDROLASES SUPERFAMILY PROTEIN"/>
    <property type="match status" value="1"/>
</dbReference>
<dbReference type="Gene3D" id="2.60.40.790">
    <property type="match status" value="1"/>
</dbReference>
<proteinExistence type="inferred from homology"/>
<dbReference type="Pfam" id="PF02374">
    <property type="entry name" value="ArsA_ATPase"/>
    <property type="match status" value="1"/>
</dbReference>
<dbReference type="SUPFAM" id="SSF52540">
    <property type="entry name" value="P-loop containing nucleoside triphosphate hydrolases"/>
    <property type="match status" value="1"/>
</dbReference>
<evidence type="ECO:0000259" key="2">
    <source>
        <dbReference type="Pfam" id="PF02374"/>
    </source>
</evidence>
<dbReference type="InterPro" id="IPR027417">
    <property type="entry name" value="P-loop_NTPase"/>
</dbReference>
<organism evidence="4 5">
    <name type="scientific">Roseofilum reptotaenium AO1-A</name>
    <dbReference type="NCBI Taxonomy" id="1925591"/>
    <lineage>
        <taxon>Bacteria</taxon>
        <taxon>Bacillati</taxon>
        <taxon>Cyanobacteriota</taxon>
        <taxon>Cyanophyceae</taxon>
        <taxon>Desertifilales</taxon>
        <taxon>Desertifilaceae</taxon>
        <taxon>Roseofilum</taxon>
    </lineage>
</organism>
<evidence type="ECO:0000256" key="1">
    <source>
        <dbReference type="ARBA" id="ARBA00011040"/>
    </source>
</evidence>
<dbReference type="AlphaFoldDB" id="A0A1L9QSU9"/>
<keyword evidence="5" id="KW-1185">Reference proteome</keyword>
<evidence type="ECO:0000259" key="3">
    <source>
        <dbReference type="Pfam" id="PF17886"/>
    </source>
</evidence>
<dbReference type="Proteomes" id="UP000183940">
    <property type="component" value="Unassembled WGS sequence"/>
</dbReference>
<dbReference type="CDD" id="cd02035">
    <property type="entry name" value="ArsA"/>
    <property type="match status" value="1"/>
</dbReference>
<reference evidence="4" key="1">
    <citation type="submission" date="2016-10" db="EMBL/GenBank/DDBJ databases">
        <title>CRISPR-Cas defence system in Roseofilum reptotaenium: evidence of a bacteriophage-cyanobacterium arms race in the coral black band disease.</title>
        <authorList>
            <person name="Buerger P."/>
            <person name="Wood-Charlson E.M."/>
            <person name="Weynberg K.D."/>
            <person name="Willis B."/>
            <person name="Van Oppen M.J."/>
        </authorList>
    </citation>
    <scope>NUCLEOTIDE SEQUENCE [LARGE SCALE GENOMIC DNA]</scope>
    <source>
        <strain evidence="4">AO1-A</strain>
    </source>
</reference>
<dbReference type="Gene3D" id="3.40.50.300">
    <property type="entry name" value="P-loop containing nucleotide triphosphate hydrolases"/>
    <property type="match status" value="1"/>
</dbReference>
<accession>A0A1L9QSU9</accession>
<sequence length="389" mass="42166">MALILTFLGKGGTGKTTLAIATAKHMASTGKRVLLALSEPPSVIGLMLGQVEEGTPGVIESNLEAVNLRSAALLERSWEDVKQLEAQYLQKPFFKEVFGQELGLLPGMDGALALYALRDYDQSGNYDVIVYDGDGDRETLRMLGTPEIMSWYIRRFRDVIVNSDVGQALSPFLGPISSAVLNVDLSKDNFAAPTQEANSTLDAGKAAITNPNRVAAYLVTTGDKTALAKAMDLWGSAQQVGVTVGGVILNKSVIHDTQAAEAANSFQELYDTFDHEAIDVSTATAQFEPLSISIVPFEKSRNWQVLQKALPDFTEATRAPKPITLDVAQKSVSLFLPGFDKKQVKLTQYGPEITIEAGDQRRNILLPPALSGKPVKGAKFQDRYLNISF</sequence>
<protein>
    <submittedName>
        <fullName evidence="4">Arsenic-transporting ATPase</fullName>
    </submittedName>
</protein>
<dbReference type="InterPro" id="IPR053262">
    <property type="entry name" value="ArsA_ATPase-like"/>
</dbReference>
<comment type="similarity">
    <text evidence="1">Belongs to the arsA ATPase family.</text>
</comment>
<dbReference type="InterPro" id="IPR008978">
    <property type="entry name" value="HSP20-like_chaperone"/>
</dbReference>
<dbReference type="Pfam" id="PF17886">
    <property type="entry name" value="ArsA_HSP20"/>
    <property type="match status" value="1"/>
</dbReference>
<dbReference type="InterPro" id="IPR040612">
    <property type="entry name" value="ArsA_HSP20-like"/>
</dbReference>
<evidence type="ECO:0000313" key="5">
    <source>
        <dbReference type="Proteomes" id="UP000183940"/>
    </source>
</evidence>